<sequence length="639" mass="71899">MSTVAFQPAALDQAVPNTFNFVPGGNLGRRGTSRTKSSSRSTPRRSPVSESTVVDSFPDCSKLPSSKSSSEPDSEPDSACNEPPVSVEALKIVLNTPQDINKLKYYRSEYYPSDPTKSSFQEIQPLQLDFERETPLANWVEIKGGRPYFYDSNRALLTRTDLNNEDNLVHIETAANTLAERRDAVRDRIPTDTEIVMCKTWHYEEEVDVIGYYLVSMSRQVIFWLPPQEGEEPIPADLVTEGLRFVVSRAHLGLANKWQFWTHVEHFPGHLPLPRSVATELVHTFNTGLCDSITSANSMFPYDSETITRLAKTFESVTVDEVNPHGSFIAGRLLARIYHERFLGFWGEPGARLTRSEGALADSDEKRPNLFVLKLVSPLFFFAPILYVHELQELYVDASVHYYPWRMFIEGLKKDWEGSITPTTVLIATNIGFLSINSIDGTGGPNKSVAQILSYVSTILAAFIYIVCQILQRHHRHHVHGQATQALEFIQNRSLPMLAISFSIPTALFLWSMITFLAAMMAVFFDHTALATRIALGVLLLLLLLVLVLLLYLESEGTIRSTFNSFGLARRLWWNASEWYTTHLPRFGRRSPASDAPSAEGDQNLEVPSTPSDTSSLRKRSQIHRWLSQSKHSTSDSPV</sequence>
<keyword evidence="2" id="KW-0812">Transmembrane</keyword>
<accession>A0A9P3LJP2</accession>
<proteinExistence type="predicted"/>
<gene>
    <name evidence="3" type="ORF">PsYK624_130870</name>
</gene>
<feature type="compositionally biased region" description="Low complexity" evidence="1">
    <location>
        <begin position="34"/>
        <end position="52"/>
    </location>
</feature>
<name>A0A9P3LJP2_9APHY</name>
<evidence type="ECO:0000313" key="3">
    <source>
        <dbReference type="EMBL" id="GJE96879.1"/>
    </source>
</evidence>
<protein>
    <recommendedName>
        <fullName evidence="5">WW domain-containing protein</fullName>
    </recommendedName>
</protein>
<keyword evidence="2" id="KW-1133">Transmembrane helix</keyword>
<reference evidence="3 4" key="1">
    <citation type="submission" date="2021-08" db="EMBL/GenBank/DDBJ databases">
        <title>Draft Genome Sequence of Phanerochaete sordida strain YK-624.</title>
        <authorList>
            <person name="Mori T."/>
            <person name="Dohra H."/>
            <person name="Suzuki T."/>
            <person name="Kawagishi H."/>
            <person name="Hirai H."/>
        </authorList>
    </citation>
    <scope>NUCLEOTIDE SEQUENCE [LARGE SCALE GENOMIC DNA]</scope>
    <source>
        <strain evidence="3 4">YK-624</strain>
    </source>
</reference>
<keyword evidence="4" id="KW-1185">Reference proteome</keyword>
<keyword evidence="2" id="KW-0472">Membrane</keyword>
<feature type="region of interest" description="Disordered" evidence="1">
    <location>
        <begin position="20"/>
        <end position="82"/>
    </location>
</feature>
<evidence type="ECO:0000313" key="4">
    <source>
        <dbReference type="Proteomes" id="UP000703269"/>
    </source>
</evidence>
<feature type="region of interest" description="Disordered" evidence="1">
    <location>
        <begin position="591"/>
        <end position="639"/>
    </location>
</feature>
<feature type="transmembrane region" description="Helical" evidence="2">
    <location>
        <begin position="530"/>
        <end position="553"/>
    </location>
</feature>
<dbReference type="Proteomes" id="UP000703269">
    <property type="component" value="Unassembled WGS sequence"/>
</dbReference>
<organism evidence="3 4">
    <name type="scientific">Phanerochaete sordida</name>
    <dbReference type="NCBI Taxonomy" id="48140"/>
    <lineage>
        <taxon>Eukaryota</taxon>
        <taxon>Fungi</taxon>
        <taxon>Dikarya</taxon>
        <taxon>Basidiomycota</taxon>
        <taxon>Agaricomycotina</taxon>
        <taxon>Agaricomycetes</taxon>
        <taxon>Polyporales</taxon>
        <taxon>Phanerochaetaceae</taxon>
        <taxon>Phanerochaete</taxon>
    </lineage>
</organism>
<evidence type="ECO:0000256" key="1">
    <source>
        <dbReference type="SAM" id="MobiDB-lite"/>
    </source>
</evidence>
<feature type="compositionally biased region" description="Polar residues" evidence="1">
    <location>
        <begin position="627"/>
        <end position="639"/>
    </location>
</feature>
<evidence type="ECO:0008006" key="5">
    <source>
        <dbReference type="Google" id="ProtNLM"/>
    </source>
</evidence>
<dbReference type="AlphaFoldDB" id="A0A9P3LJP2"/>
<dbReference type="EMBL" id="BPQB01000065">
    <property type="protein sequence ID" value="GJE96879.1"/>
    <property type="molecule type" value="Genomic_DNA"/>
</dbReference>
<evidence type="ECO:0000256" key="2">
    <source>
        <dbReference type="SAM" id="Phobius"/>
    </source>
</evidence>
<dbReference type="OrthoDB" id="2657661at2759"/>
<feature type="compositionally biased region" description="Polar residues" evidence="1">
    <location>
        <begin position="606"/>
        <end position="615"/>
    </location>
</feature>
<feature type="compositionally biased region" description="Low complexity" evidence="1">
    <location>
        <begin position="61"/>
        <end position="71"/>
    </location>
</feature>
<feature type="transmembrane region" description="Helical" evidence="2">
    <location>
        <begin position="452"/>
        <end position="471"/>
    </location>
</feature>
<feature type="transmembrane region" description="Helical" evidence="2">
    <location>
        <begin position="498"/>
        <end position="524"/>
    </location>
</feature>
<comment type="caution">
    <text evidence="3">The sequence shown here is derived from an EMBL/GenBank/DDBJ whole genome shotgun (WGS) entry which is preliminary data.</text>
</comment>